<sequence length="484" mass="53931">MARTRGAKSSSPSNRKKSLRKEPSPGSAPEPLPSRPNPPLVKPAPPKPPARRYLTRSGGRPLQKKPRVESSEPIDLTEQSPEPSPIPSLVQTPVSSPVPSLSPLPVPSPVPSPAPQEKSQEPQVPLPEPQIQAETALEEVIRRPMLPQPPIEGNLDCRTRSFHSELCFDLAAIRVRLELAQSFQLLRRYHMEHLLAPRDFFYPRIATDFYQSMTTKEVRNPTLIHFTIDGRHGILGARHIAEALQIPFEPTQFDNFRAWANPTELEMHWTQRRGILLEALYKMSEGFFFGSHHLIMAALLYFEEKVHKKKLQRADCIPLLFPRLLCQILEHLGYPSEPQLEKKRICPARRASPRHIPEGITVAAPAIPRATPASSQPSTSAEPRMAIPISEYRELCRGLETLTASQSSLAQEMAAIRACQEQMLATQAQQAAILRQLQVHFDLPQAVEPSTDTPAEPHSHPSESHPPESQAPADAPTEEADPSA</sequence>
<evidence type="ECO:0000256" key="1">
    <source>
        <dbReference type="SAM" id="MobiDB-lite"/>
    </source>
</evidence>
<evidence type="ECO:0000313" key="2">
    <source>
        <dbReference type="EMBL" id="CAN76847.1"/>
    </source>
</evidence>
<accession>A5BG12</accession>
<feature type="compositionally biased region" description="Low complexity" evidence="1">
    <location>
        <begin position="87"/>
        <end position="99"/>
    </location>
</feature>
<name>A5BG12_VITVI</name>
<reference evidence="2" key="1">
    <citation type="journal article" date="2007" name="PLoS ONE">
        <title>The first genome sequence of an elite grapevine cultivar (Pinot noir Vitis vinifera L.): coping with a highly heterozygous genome.</title>
        <authorList>
            <person name="Velasco R."/>
            <person name="Zharkikh A."/>
            <person name="Troggio M."/>
            <person name="Cartwright D.A."/>
            <person name="Cestaro A."/>
            <person name="Pruss D."/>
            <person name="Pindo M."/>
            <person name="FitzGerald L.M."/>
            <person name="Vezzulli S."/>
            <person name="Reid J."/>
            <person name="Malacarne G."/>
            <person name="Iliev D."/>
            <person name="Coppola G."/>
            <person name="Wardell B."/>
            <person name="Micheletti D."/>
            <person name="Macalma T."/>
            <person name="Facci M."/>
            <person name="Mitchell J.T."/>
            <person name="Perazzolli M."/>
            <person name="Eldredge G."/>
            <person name="Gatto P."/>
            <person name="Oyzerski R."/>
            <person name="Moretto M."/>
            <person name="Gutin N."/>
            <person name="Stefanini M."/>
            <person name="Chen Y."/>
            <person name="Segala C."/>
            <person name="Davenport C."/>
            <person name="Dematte L."/>
            <person name="Mraz A."/>
            <person name="Battilana J."/>
            <person name="Stormo K."/>
            <person name="Costa F."/>
            <person name="Tao Q."/>
            <person name="Si-Ammour A."/>
            <person name="Harkins T."/>
            <person name="Lackey A."/>
            <person name="Perbost C."/>
            <person name="Taillon B."/>
            <person name="Stella A."/>
            <person name="Solovyev V."/>
            <person name="Fawcett J.A."/>
            <person name="Sterck L."/>
            <person name="Vandepoele K."/>
            <person name="Grando S.M."/>
            <person name="Toppo S."/>
            <person name="Moser C."/>
            <person name="Lanchbury J."/>
            <person name="Bogden R."/>
            <person name="Skolnick M."/>
            <person name="Sgaramella V."/>
            <person name="Bhatnagar S.K."/>
            <person name="Fontana P."/>
            <person name="Gutin A."/>
            <person name="Van de Peer Y."/>
            <person name="Salamini F."/>
            <person name="Viola R."/>
        </authorList>
    </citation>
    <scope>NUCLEOTIDE SEQUENCE</scope>
</reference>
<feature type="compositionally biased region" description="Basic and acidic residues" evidence="1">
    <location>
        <begin position="455"/>
        <end position="466"/>
    </location>
</feature>
<dbReference type="PANTHER" id="PTHR48125:SF12">
    <property type="entry name" value="AT HOOK TRANSCRIPTION FACTOR FAMILY-RELATED"/>
    <property type="match status" value="1"/>
</dbReference>
<dbReference type="EMBL" id="AM458280">
    <property type="protein sequence ID" value="CAN76847.1"/>
    <property type="molecule type" value="Genomic_DNA"/>
</dbReference>
<dbReference type="PANTHER" id="PTHR48125">
    <property type="entry name" value="LP07818P1"/>
    <property type="match status" value="1"/>
</dbReference>
<dbReference type="AlphaFoldDB" id="A5BG12"/>
<gene>
    <name evidence="2" type="ORF">VITISV_020403</name>
</gene>
<feature type="compositionally biased region" description="Pro residues" evidence="1">
    <location>
        <begin position="100"/>
        <end position="114"/>
    </location>
</feature>
<feature type="compositionally biased region" description="Pro residues" evidence="1">
    <location>
        <begin position="26"/>
        <end position="48"/>
    </location>
</feature>
<protein>
    <submittedName>
        <fullName evidence="2">Uncharacterized protein</fullName>
    </submittedName>
</protein>
<feature type="region of interest" description="Disordered" evidence="1">
    <location>
        <begin position="1"/>
        <end position="128"/>
    </location>
</feature>
<feature type="region of interest" description="Disordered" evidence="1">
    <location>
        <begin position="444"/>
        <end position="484"/>
    </location>
</feature>
<proteinExistence type="predicted"/>
<organism evidence="2">
    <name type="scientific">Vitis vinifera</name>
    <name type="common">Grape</name>
    <dbReference type="NCBI Taxonomy" id="29760"/>
    <lineage>
        <taxon>Eukaryota</taxon>
        <taxon>Viridiplantae</taxon>
        <taxon>Streptophyta</taxon>
        <taxon>Embryophyta</taxon>
        <taxon>Tracheophyta</taxon>
        <taxon>Spermatophyta</taxon>
        <taxon>Magnoliopsida</taxon>
        <taxon>eudicotyledons</taxon>
        <taxon>Gunneridae</taxon>
        <taxon>Pentapetalae</taxon>
        <taxon>rosids</taxon>
        <taxon>Vitales</taxon>
        <taxon>Vitaceae</taxon>
        <taxon>Viteae</taxon>
        <taxon>Vitis</taxon>
    </lineage>
</organism>